<dbReference type="RefSeq" id="WP_027513101.1">
    <property type="nucleotide sequence ID" value="NZ_CP104145.1"/>
</dbReference>
<dbReference type="Proteomes" id="UP001060123">
    <property type="component" value="Plasmid pWSM1592_2"/>
</dbReference>
<keyword evidence="5" id="KW-1185">Reference proteome</keyword>
<dbReference type="Proteomes" id="UP000294576">
    <property type="component" value="Unassembled WGS sequence"/>
</dbReference>
<dbReference type="EMBL" id="SMBH01000035">
    <property type="protein sequence ID" value="TCU05392.1"/>
    <property type="molecule type" value="Genomic_DNA"/>
</dbReference>
<proteinExistence type="predicted"/>
<keyword evidence="3" id="KW-0614">Plasmid</keyword>
<evidence type="ECO:0000256" key="1">
    <source>
        <dbReference type="SAM" id="MobiDB-lite"/>
    </source>
</evidence>
<geneLocation type="plasmid" evidence="3 5">
    <name>pWSM1592_2</name>
</geneLocation>
<evidence type="ECO:0000313" key="2">
    <source>
        <dbReference type="EMBL" id="TCU05392.1"/>
    </source>
</evidence>
<protein>
    <submittedName>
        <fullName evidence="2">Uncharacterized protein</fullName>
    </submittedName>
</protein>
<reference evidence="3" key="2">
    <citation type="submission" date="2022-09" db="EMBL/GenBank/DDBJ databases">
        <title>Australian commercial rhizobial inoculants.</title>
        <authorList>
            <person name="Kohlmeier M.G."/>
            <person name="O'Hara G.W."/>
            <person name="Colombi E."/>
            <person name="Ramsay J.P."/>
            <person name="Terpolilli J."/>
        </authorList>
    </citation>
    <scope>NUCLEOTIDE SEQUENCE</scope>
    <source>
        <strain evidence="3">WSM1592</strain>
        <plasmid evidence="3">pWSM1592_2</plasmid>
    </source>
</reference>
<evidence type="ECO:0000313" key="3">
    <source>
        <dbReference type="EMBL" id="UWU19301.1"/>
    </source>
</evidence>
<feature type="region of interest" description="Disordered" evidence="1">
    <location>
        <begin position="1"/>
        <end position="20"/>
    </location>
</feature>
<dbReference type="EMBL" id="CP104145">
    <property type="protein sequence ID" value="UWU19301.1"/>
    <property type="molecule type" value="Genomic_DNA"/>
</dbReference>
<dbReference type="SUPFAM" id="SSF102114">
    <property type="entry name" value="Radical SAM enzymes"/>
    <property type="match status" value="1"/>
</dbReference>
<dbReference type="AlphaFoldDB" id="A0A4R3PR28"/>
<evidence type="ECO:0000313" key="5">
    <source>
        <dbReference type="Proteomes" id="UP001060123"/>
    </source>
</evidence>
<sequence>MLKKQTNRIQGEELTASVANPLRRHEVNRINFDLINGLPNQTTQSCANAAGAAAAMHPSRFAVFGYAHVPALE</sequence>
<reference evidence="2 4" key="1">
    <citation type="submission" date="2019-03" db="EMBL/GenBank/DDBJ databases">
        <title>Genomic Encyclopedia of Type Strains, Phase IV (KMG-V): Genome sequencing to study the core and pangenomes of soil and plant-associated prokaryotes.</title>
        <authorList>
            <person name="Whitman W."/>
        </authorList>
    </citation>
    <scope>NUCLEOTIDE SEQUENCE [LARGE SCALE GENOMIC DNA]</scope>
    <source>
        <strain evidence="2 4">Hc14</strain>
    </source>
</reference>
<dbReference type="InterPro" id="IPR058240">
    <property type="entry name" value="rSAM_sf"/>
</dbReference>
<accession>A0A4R3PR28</accession>
<name>A0A4R3PR28_RHISU</name>
<organism evidence="2 4">
    <name type="scientific">Rhizobium sullae</name>
    <name type="common">Rhizobium hedysari</name>
    <dbReference type="NCBI Taxonomy" id="50338"/>
    <lineage>
        <taxon>Bacteria</taxon>
        <taxon>Pseudomonadati</taxon>
        <taxon>Pseudomonadota</taxon>
        <taxon>Alphaproteobacteria</taxon>
        <taxon>Hyphomicrobiales</taxon>
        <taxon>Rhizobiaceae</taxon>
        <taxon>Rhizobium/Agrobacterium group</taxon>
        <taxon>Rhizobium</taxon>
    </lineage>
</organism>
<evidence type="ECO:0000313" key="4">
    <source>
        <dbReference type="Proteomes" id="UP000294576"/>
    </source>
</evidence>
<gene>
    <name evidence="2" type="ORF">EV132_13519</name>
    <name evidence="3" type="ORF">N2599_34235</name>
</gene>